<accession>A0AA40FRJ7</accession>
<sequence length="69" mass="7912">MNNFVRSDPDLEQIRPNLHGRTAEWHPSGDMEECRDPVEMPRSCASQTDEVDRKEGVSFFLARFPGYVG</sequence>
<dbReference type="Proteomes" id="UP001177670">
    <property type="component" value="Unassembled WGS sequence"/>
</dbReference>
<proteinExistence type="predicted"/>
<dbReference type="AlphaFoldDB" id="A0AA40FRJ7"/>
<feature type="region of interest" description="Disordered" evidence="1">
    <location>
        <begin position="1"/>
        <end position="36"/>
    </location>
</feature>
<evidence type="ECO:0000313" key="3">
    <source>
        <dbReference type="Proteomes" id="UP001177670"/>
    </source>
</evidence>
<protein>
    <submittedName>
        <fullName evidence="2">Uncharacterized protein</fullName>
    </submittedName>
</protein>
<name>A0AA40FRJ7_9HYME</name>
<reference evidence="2" key="1">
    <citation type="submission" date="2021-10" db="EMBL/GenBank/DDBJ databases">
        <title>Melipona bicolor Genome sequencing and assembly.</title>
        <authorList>
            <person name="Araujo N.S."/>
            <person name="Arias M.C."/>
        </authorList>
    </citation>
    <scope>NUCLEOTIDE SEQUENCE</scope>
    <source>
        <strain evidence="2">USP_2M_L1-L4_2017</strain>
        <tissue evidence="2">Whole body</tissue>
    </source>
</reference>
<keyword evidence="3" id="KW-1185">Reference proteome</keyword>
<evidence type="ECO:0000256" key="1">
    <source>
        <dbReference type="SAM" id="MobiDB-lite"/>
    </source>
</evidence>
<gene>
    <name evidence="2" type="ORF">K0M31_008406</name>
</gene>
<organism evidence="2 3">
    <name type="scientific">Melipona bicolor</name>
    <dbReference type="NCBI Taxonomy" id="60889"/>
    <lineage>
        <taxon>Eukaryota</taxon>
        <taxon>Metazoa</taxon>
        <taxon>Ecdysozoa</taxon>
        <taxon>Arthropoda</taxon>
        <taxon>Hexapoda</taxon>
        <taxon>Insecta</taxon>
        <taxon>Pterygota</taxon>
        <taxon>Neoptera</taxon>
        <taxon>Endopterygota</taxon>
        <taxon>Hymenoptera</taxon>
        <taxon>Apocrita</taxon>
        <taxon>Aculeata</taxon>
        <taxon>Apoidea</taxon>
        <taxon>Anthophila</taxon>
        <taxon>Apidae</taxon>
        <taxon>Melipona</taxon>
    </lineage>
</organism>
<feature type="compositionally biased region" description="Basic and acidic residues" evidence="1">
    <location>
        <begin position="21"/>
        <end position="36"/>
    </location>
</feature>
<comment type="caution">
    <text evidence="2">The sequence shown here is derived from an EMBL/GenBank/DDBJ whole genome shotgun (WGS) entry which is preliminary data.</text>
</comment>
<evidence type="ECO:0000313" key="2">
    <source>
        <dbReference type="EMBL" id="KAK1123709.1"/>
    </source>
</evidence>
<dbReference type="EMBL" id="JAHYIQ010000020">
    <property type="protein sequence ID" value="KAK1123709.1"/>
    <property type="molecule type" value="Genomic_DNA"/>
</dbReference>